<protein>
    <submittedName>
        <fullName evidence="6">Zn2 Cys6 DNA-binding</fullName>
    </submittedName>
</protein>
<evidence type="ECO:0000256" key="3">
    <source>
        <dbReference type="ARBA" id="ARBA00023242"/>
    </source>
</evidence>
<dbReference type="GO" id="GO:0008270">
    <property type="term" value="F:zinc ion binding"/>
    <property type="evidence" value="ECO:0007669"/>
    <property type="project" value="InterPro"/>
</dbReference>
<feature type="domain" description="Xylanolytic transcriptional activator regulatory" evidence="5">
    <location>
        <begin position="181"/>
        <end position="258"/>
    </location>
</feature>
<dbReference type="InterPro" id="IPR007219">
    <property type="entry name" value="XnlR_reg_dom"/>
</dbReference>
<feature type="region of interest" description="Disordered" evidence="4">
    <location>
        <begin position="1"/>
        <end position="39"/>
    </location>
</feature>
<comment type="caution">
    <text evidence="6">The sequence shown here is derived from an EMBL/GenBank/DDBJ whole genome shotgun (WGS) entry which is preliminary data.</text>
</comment>
<dbReference type="AlphaFoldDB" id="A0A5M8PAY1"/>
<evidence type="ECO:0000313" key="6">
    <source>
        <dbReference type="EMBL" id="KAA6406437.1"/>
    </source>
</evidence>
<name>A0A5M8PAY1_9LECA</name>
<evidence type="ECO:0000259" key="5">
    <source>
        <dbReference type="SMART" id="SM00906"/>
    </source>
</evidence>
<organism evidence="6 7">
    <name type="scientific">Lasallia pustulata</name>
    <dbReference type="NCBI Taxonomy" id="136370"/>
    <lineage>
        <taxon>Eukaryota</taxon>
        <taxon>Fungi</taxon>
        <taxon>Dikarya</taxon>
        <taxon>Ascomycota</taxon>
        <taxon>Pezizomycotina</taxon>
        <taxon>Lecanoromycetes</taxon>
        <taxon>OSLEUM clade</taxon>
        <taxon>Umbilicariomycetidae</taxon>
        <taxon>Umbilicariales</taxon>
        <taxon>Umbilicariaceae</taxon>
        <taxon>Lasallia</taxon>
    </lineage>
</organism>
<evidence type="ECO:0000256" key="1">
    <source>
        <dbReference type="ARBA" id="ARBA00023015"/>
    </source>
</evidence>
<gene>
    <name evidence="6" type="ORF">FRX48_09788</name>
</gene>
<keyword evidence="3" id="KW-0539">Nucleus</keyword>
<dbReference type="GO" id="GO:0003677">
    <property type="term" value="F:DNA binding"/>
    <property type="evidence" value="ECO:0007669"/>
    <property type="project" value="UniProtKB-KW"/>
</dbReference>
<dbReference type="GO" id="GO:0006351">
    <property type="term" value="P:DNA-templated transcription"/>
    <property type="evidence" value="ECO:0007669"/>
    <property type="project" value="InterPro"/>
</dbReference>
<evidence type="ECO:0000256" key="2">
    <source>
        <dbReference type="ARBA" id="ARBA00023163"/>
    </source>
</evidence>
<keyword evidence="2" id="KW-0804">Transcription</keyword>
<evidence type="ECO:0000313" key="7">
    <source>
        <dbReference type="Proteomes" id="UP000324767"/>
    </source>
</evidence>
<keyword evidence="6" id="KW-0238">DNA-binding</keyword>
<dbReference type="EMBL" id="VXIT01000028">
    <property type="protein sequence ID" value="KAA6406437.1"/>
    <property type="molecule type" value="Genomic_DNA"/>
</dbReference>
<dbReference type="OrthoDB" id="5392779at2759"/>
<dbReference type="PANTHER" id="PTHR47840:SF1">
    <property type="entry name" value="ZN(II)2CYS6 TRANSCRIPTION FACTOR (EUROFUNG)"/>
    <property type="match status" value="1"/>
</dbReference>
<reference evidence="6 7" key="1">
    <citation type="submission" date="2019-09" db="EMBL/GenBank/DDBJ databases">
        <title>The hologenome of the rock-dwelling lichen Lasallia pustulata.</title>
        <authorList>
            <person name="Greshake Tzovaras B."/>
            <person name="Segers F."/>
            <person name="Bicker A."/>
            <person name="Dal Grande F."/>
            <person name="Otte J."/>
            <person name="Hankeln T."/>
            <person name="Schmitt I."/>
            <person name="Ebersberger I."/>
        </authorList>
    </citation>
    <scope>NUCLEOTIDE SEQUENCE [LARGE SCALE GENOMIC DNA]</scope>
    <source>
        <strain evidence="6">A1-1</strain>
    </source>
</reference>
<sequence length="275" mass="30780">MTAEPPRHLAFFTSSQARSVDDDSLPSASHTSAAEQGKNERLSRFLHGSFPSREDIERICTASRHPTVLSHEIMTVPYTTLDQQGLTTPESLLEIPEPNLHPVLIAKHMLLLASFLQHVHPDLHKDVKDLSESPRAMMDRLADLALGLVTTNDEFLGSIESLECVMIESVYQANIGSLRRSWLAGRRAMSIAQLMGIHRPDHKAQYKVLDPRTRCDPQLMWFRIVFLDRYLCLMLGISQGSLDRSMCSDTLLANDTPMGRLERIHCVIASPDSGA</sequence>
<keyword evidence="1" id="KW-0805">Transcription regulation</keyword>
<proteinExistence type="predicted"/>
<accession>A0A5M8PAY1</accession>
<dbReference type="SMART" id="SM00906">
    <property type="entry name" value="Fungal_trans"/>
    <property type="match status" value="1"/>
</dbReference>
<dbReference type="CDD" id="cd12148">
    <property type="entry name" value="fungal_TF_MHR"/>
    <property type="match status" value="1"/>
</dbReference>
<evidence type="ECO:0000256" key="4">
    <source>
        <dbReference type="SAM" id="MobiDB-lite"/>
    </source>
</evidence>
<dbReference type="PANTHER" id="PTHR47840">
    <property type="entry name" value="ZN(II)2CYS6 TRANSCRIPTION FACTOR (EUROFUNG)-RELATED"/>
    <property type="match status" value="1"/>
</dbReference>
<dbReference type="Proteomes" id="UP000324767">
    <property type="component" value="Unassembled WGS sequence"/>
</dbReference>